<accession>A0A5K1JXC9</accession>
<dbReference type="SMR" id="A0A5K1JXC9"/>
<dbReference type="Pfam" id="PF06330">
    <property type="entry name" value="TRI5"/>
    <property type="match status" value="1"/>
</dbReference>
<dbReference type="InterPro" id="IPR024652">
    <property type="entry name" value="Trichodiene_synth"/>
</dbReference>
<dbReference type="AlphaFoldDB" id="A0A5K1JXC9"/>
<name>A0A5K1JXC9_9APHY</name>
<gene>
    <name evidence="3" type="primary">I1S104</name>
</gene>
<dbReference type="SUPFAM" id="SSF48576">
    <property type="entry name" value="Terpenoid synthases"/>
    <property type="match status" value="1"/>
</dbReference>
<protein>
    <submittedName>
        <fullName evidence="3">Longiborneol synthase CLM1 (Terpene cyclase CLM1))</fullName>
        <ecNumber evidence="3">4.2.3.-</ecNumber>
    </submittedName>
</protein>
<comment type="similarity">
    <text evidence="1">Belongs to the trichodiene synthase family.</text>
</comment>
<dbReference type="EC" id="4.2.3.-" evidence="3"/>
<proteinExistence type="inferred from homology"/>
<dbReference type="GO" id="GO:0016838">
    <property type="term" value="F:carbon-oxygen lyase activity, acting on phosphates"/>
    <property type="evidence" value="ECO:0007669"/>
    <property type="project" value="InterPro"/>
</dbReference>
<dbReference type="Gene3D" id="1.10.600.10">
    <property type="entry name" value="Farnesyl Diphosphate Synthase"/>
    <property type="match status" value="1"/>
</dbReference>
<evidence type="ECO:0000256" key="2">
    <source>
        <dbReference type="ARBA" id="ARBA00023239"/>
    </source>
</evidence>
<evidence type="ECO:0000256" key="1">
    <source>
        <dbReference type="ARBA" id="ARBA00007946"/>
    </source>
</evidence>
<sequence length="367" mass="41539">MSTLLSYISTALSRTTPFQHGCKPVLRFVVEAPSNTFIHVTHASDHILSSGCPSEISTISSVSEDSGLQSKPSHVQNVELRQIVHGFLSRSDYRPPNTPNDAILRAKISAEIDRWSLDIDPTMISKMVETSCWYAETAFGHTSPEHRYYIALYTACMLYGEDVGNQDPTAVSQFARRLVRGEPQAHPIFDHLAGLLKDAHLYWTDVGADAIITGTIDALSATFIEFATTDMTIAPSATRYPWYLRSRAGGGPQYTHFMFMRSWRETAETYLQILPDIEHWTLGTNLSFYKEEIAGETNNYVHLRAAAEQIPPLEVLRQLTEEVLDSARKIEKIIGQDKELATLWQRYLQSYLEFSVRTPRYRLANWA</sequence>
<evidence type="ECO:0000313" key="3">
    <source>
        <dbReference type="EMBL" id="VWO96958.1"/>
    </source>
</evidence>
<dbReference type="InterPro" id="IPR008949">
    <property type="entry name" value="Isoprenoid_synthase_dom_sf"/>
</dbReference>
<reference evidence="3" key="1">
    <citation type="submission" date="2019-10" db="EMBL/GenBank/DDBJ databases">
        <authorList>
            <person name="Nor Muhammad N."/>
        </authorList>
    </citation>
    <scope>NUCLEOTIDE SEQUENCE</scope>
</reference>
<organism evidence="3">
    <name type="scientific">Ganoderma boninense</name>
    <dbReference type="NCBI Taxonomy" id="34458"/>
    <lineage>
        <taxon>Eukaryota</taxon>
        <taxon>Fungi</taxon>
        <taxon>Dikarya</taxon>
        <taxon>Basidiomycota</taxon>
        <taxon>Agaricomycotina</taxon>
        <taxon>Agaricomycetes</taxon>
        <taxon>Polyporales</taxon>
        <taxon>Polyporaceae</taxon>
        <taxon>Ganoderma</taxon>
    </lineage>
</organism>
<dbReference type="EMBL" id="LR726027">
    <property type="protein sequence ID" value="VWO96958.1"/>
    <property type="molecule type" value="Genomic_DNA"/>
</dbReference>
<keyword evidence="2 3" id="KW-0456">Lyase</keyword>